<dbReference type="InterPro" id="IPR011009">
    <property type="entry name" value="Kinase-like_dom_sf"/>
</dbReference>
<dbReference type="Pfam" id="PF00069">
    <property type="entry name" value="Pkinase"/>
    <property type="match status" value="1"/>
</dbReference>
<dbReference type="PANTHER" id="PTHR47989:SF58">
    <property type="entry name" value="PROTEIN KINASE DOMAIN-CONTAINING PROTEIN"/>
    <property type="match status" value="1"/>
</dbReference>
<keyword evidence="8" id="KW-0418">Kinase</keyword>
<protein>
    <recommendedName>
        <fullName evidence="2">non-specific serine/threonine protein kinase</fullName>
        <ecNumber evidence="2">2.7.11.1</ecNumber>
    </recommendedName>
</protein>
<reference evidence="20 21" key="1">
    <citation type="journal article" date="2010" name="Nature">
        <title>Genome sequence of the palaeopolyploid soybean.</title>
        <authorList>
            <person name="Schmutz J."/>
            <person name="Cannon S.B."/>
            <person name="Schlueter J."/>
            <person name="Ma J."/>
            <person name="Mitros T."/>
            <person name="Nelson W."/>
            <person name="Hyten D.L."/>
            <person name="Song Q."/>
            <person name="Thelen J.J."/>
            <person name="Cheng J."/>
            <person name="Xu D."/>
            <person name="Hellsten U."/>
            <person name="May G.D."/>
            <person name="Yu Y."/>
            <person name="Sakurai T."/>
            <person name="Umezawa T."/>
            <person name="Bhattacharyya M.K."/>
            <person name="Sandhu D."/>
            <person name="Valliyodan B."/>
            <person name="Lindquist E."/>
            <person name="Peto M."/>
            <person name="Grant D."/>
            <person name="Shu S."/>
            <person name="Goodstein D."/>
            <person name="Barry K."/>
            <person name="Futrell-Griggs M."/>
            <person name="Abernathy B."/>
            <person name="Du J."/>
            <person name="Tian Z."/>
            <person name="Zhu L."/>
            <person name="Gill N."/>
            <person name="Joshi T."/>
            <person name="Libault M."/>
            <person name="Sethuraman A."/>
            <person name="Zhang X.-C."/>
            <person name="Shinozaki K."/>
            <person name="Nguyen H.T."/>
            <person name="Wing R.A."/>
            <person name="Cregan P."/>
            <person name="Specht J."/>
            <person name="Grimwood J."/>
            <person name="Rokhsar D."/>
            <person name="Stacey G."/>
            <person name="Shoemaker R.C."/>
            <person name="Jackson S.A."/>
        </authorList>
    </citation>
    <scope>NUCLEOTIDE SEQUENCE</scope>
    <source>
        <strain evidence="21">cv. Williams 82</strain>
        <tissue evidence="20">Callus</tissue>
    </source>
</reference>
<dbReference type="PaxDb" id="3847-GLYMA05G30260.1"/>
<dbReference type="PROSITE" id="PS50011">
    <property type="entry name" value="PROTEIN_KINASE_DOM"/>
    <property type="match status" value="1"/>
</dbReference>
<evidence type="ECO:0000259" key="19">
    <source>
        <dbReference type="PROSITE" id="PS50011"/>
    </source>
</evidence>
<comment type="catalytic activity">
    <reaction evidence="14">
        <text>L-threonyl-[protein] + ATP = O-phospho-L-threonyl-[protein] + ADP + H(+)</text>
        <dbReference type="Rhea" id="RHEA:46608"/>
        <dbReference type="Rhea" id="RHEA-COMP:11060"/>
        <dbReference type="Rhea" id="RHEA-COMP:11605"/>
        <dbReference type="ChEBI" id="CHEBI:15378"/>
        <dbReference type="ChEBI" id="CHEBI:30013"/>
        <dbReference type="ChEBI" id="CHEBI:30616"/>
        <dbReference type="ChEBI" id="CHEBI:61977"/>
        <dbReference type="ChEBI" id="CHEBI:456216"/>
        <dbReference type="EC" id="2.7.11.1"/>
    </reaction>
</comment>
<evidence type="ECO:0000256" key="7">
    <source>
        <dbReference type="ARBA" id="ARBA00022741"/>
    </source>
</evidence>
<keyword evidence="11 18" id="KW-0472">Membrane</keyword>
<dbReference type="GO" id="GO:0005524">
    <property type="term" value="F:ATP binding"/>
    <property type="evidence" value="ECO:0007669"/>
    <property type="project" value="UniProtKB-UniRule"/>
</dbReference>
<comment type="subcellular location">
    <subcellularLocation>
        <location evidence="1">Membrane</location>
        <topology evidence="1">Single-pass type I membrane protein</topology>
    </subcellularLocation>
</comment>
<keyword evidence="3" id="KW-0723">Serine/threonine-protein kinase</keyword>
<dbReference type="FunFam" id="1.10.510.10:FF:000287">
    <property type="entry name" value="probable LRR receptor-like serine/threonine-protein kinase RKF3"/>
    <property type="match status" value="1"/>
</dbReference>
<dbReference type="InParanoid" id="A0A0R0JWS8"/>
<dbReference type="OMA" id="NKSHSIN"/>
<keyword evidence="5 18" id="KW-0812">Transmembrane</keyword>
<evidence type="ECO:0000313" key="21">
    <source>
        <dbReference type="EnsemblPlants" id="KRH59164"/>
    </source>
</evidence>
<keyword evidence="6" id="KW-0732">Signal</keyword>
<reference evidence="21" key="2">
    <citation type="submission" date="2018-02" db="UniProtKB">
        <authorList>
            <consortium name="EnsemblPlants"/>
        </authorList>
    </citation>
    <scope>IDENTIFICATION</scope>
    <source>
        <strain evidence="21">Williams 82</strain>
    </source>
</reference>
<reference evidence="20" key="3">
    <citation type="submission" date="2018-07" db="EMBL/GenBank/DDBJ databases">
        <title>WGS assembly of Glycine max.</title>
        <authorList>
            <person name="Schmutz J."/>
            <person name="Cannon S."/>
            <person name="Schlueter J."/>
            <person name="Ma J."/>
            <person name="Mitros T."/>
            <person name="Nelson W."/>
            <person name="Hyten D."/>
            <person name="Song Q."/>
            <person name="Thelen J."/>
            <person name="Cheng J."/>
            <person name="Xu D."/>
            <person name="Hellsten U."/>
            <person name="May G."/>
            <person name="Yu Y."/>
            <person name="Sakurai T."/>
            <person name="Umezawa T."/>
            <person name="Bhattacharyya M."/>
            <person name="Sandhu D."/>
            <person name="Valliyodan B."/>
            <person name="Lindquist E."/>
            <person name="Peto M."/>
            <person name="Grant D."/>
            <person name="Shu S."/>
            <person name="Goodstein D."/>
            <person name="Barry K."/>
            <person name="Futrell-Griggs M."/>
            <person name="Abernathy B."/>
            <person name="Du J."/>
            <person name="Tian Z."/>
            <person name="Zhu L."/>
            <person name="Gill N."/>
            <person name="Joshi T."/>
            <person name="Libault M."/>
            <person name="Sethuraman A."/>
            <person name="Zhang X."/>
            <person name="Shinozaki K."/>
            <person name="Nguyen H."/>
            <person name="Wing R."/>
            <person name="Cregan P."/>
            <person name="Specht J."/>
            <person name="Grimwood J."/>
            <person name="Rokhsar D."/>
            <person name="Stacey G."/>
            <person name="Shoemaker R."/>
            <person name="Jackson S."/>
        </authorList>
    </citation>
    <scope>NUCLEOTIDE SEQUENCE</scope>
    <source>
        <tissue evidence="20">Callus</tissue>
    </source>
</reference>
<dbReference type="InterPro" id="IPR043891">
    <property type="entry name" value="SPARK"/>
</dbReference>
<feature type="domain" description="Protein kinase" evidence="19">
    <location>
        <begin position="272"/>
        <end position="563"/>
    </location>
</feature>
<dbReference type="GO" id="GO:0016020">
    <property type="term" value="C:membrane"/>
    <property type="evidence" value="ECO:0007669"/>
    <property type="project" value="UniProtKB-SubCell"/>
</dbReference>
<evidence type="ECO:0000256" key="5">
    <source>
        <dbReference type="ARBA" id="ARBA00022692"/>
    </source>
</evidence>
<dbReference type="InterPro" id="IPR017441">
    <property type="entry name" value="Protein_kinase_ATP_BS"/>
</dbReference>
<keyword evidence="9 16" id="KW-0067">ATP-binding</keyword>
<evidence type="ECO:0000313" key="22">
    <source>
        <dbReference type="Proteomes" id="UP000008827"/>
    </source>
</evidence>
<dbReference type="Gramene" id="KRH59164">
    <property type="protein sequence ID" value="KRH59164"/>
    <property type="gene ID" value="GLYMA_05G168800"/>
</dbReference>
<evidence type="ECO:0000256" key="17">
    <source>
        <dbReference type="SAM" id="MobiDB-lite"/>
    </source>
</evidence>
<dbReference type="SUPFAM" id="SSF56112">
    <property type="entry name" value="Protein kinase-like (PK-like)"/>
    <property type="match status" value="1"/>
</dbReference>
<evidence type="ECO:0000256" key="4">
    <source>
        <dbReference type="ARBA" id="ARBA00022679"/>
    </source>
</evidence>
<dbReference type="EC" id="2.7.11.1" evidence="2"/>
<dbReference type="Proteomes" id="UP000008827">
    <property type="component" value="Chromosome 5"/>
</dbReference>
<keyword evidence="10 18" id="KW-1133">Transmembrane helix</keyword>
<dbReference type="Gene3D" id="1.10.510.10">
    <property type="entry name" value="Transferase(Phosphotransferase) domain 1"/>
    <property type="match status" value="1"/>
</dbReference>
<dbReference type="GO" id="GO:0004672">
    <property type="term" value="F:protein kinase activity"/>
    <property type="evidence" value="ECO:0000318"/>
    <property type="project" value="GO_Central"/>
</dbReference>
<evidence type="ECO:0000256" key="3">
    <source>
        <dbReference type="ARBA" id="ARBA00022527"/>
    </source>
</evidence>
<sequence length="601" mass="66904">MNYVQTVPWNSSSCQNFQPLASQYQTRTSPCCQTLLSLFGITLAQNLKKNSLFQLPNLPTSISCLQHFQSNLTFLSLPNNLVSSCFDPFQFVITPNICAHIQNIEDWHTRLGPTAQLNNACGPDLADPNQCRKCVAEGDKVQQRFLSIDGNDSHSLDCFYFTKLYLAGVVNELGPASIGVISCILILMLNSQVDSRDGHRALVLGLIVASLTFLVIMLLGLGFCFWCTKRRSVENLLAYADLQEQSFSLRLRPNAVLTWFEFEDLLMATNNFSPQNFIGRGGFGLVYKGILPDGSMVAVKSEVEIVSNLKHRNLVPLKGCCVVDEEDENHNFEYRRYLVHEYMPNGSLEDHLFPTKLDNQNTKKSLTWPQRKSIILDVANALVYLHFGVQPAVFHRDIKATNILLDADMRGRVGDFGLAKRSSESMSHLNTKVAGTHGYVAPEYAFYGQLTEKSDVYSFGVVILEIMCGRKALEMSPSGTPITDWVWSLMKSGNIGEALDASMLGDENCARNIMERFLLVGILCSHVMVASRPTILNALKMLEGDIEVPPIPDRPLTHGHYVLYSGSSDNIIHVTDPEQDPYATAGTKPQSPFDKPLTTTK</sequence>
<evidence type="ECO:0000256" key="10">
    <source>
        <dbReference type="ARBA" id="ARBA00022989"/>
    </source>
</evidence>
<dbReference type="Gene3D" id="3.30.200.20">
    <property type="entry name" value="Phosphorylase Kinase, domain 1"/>
    <property type="match status" value="1"/>
</dbReference>
<dbReference type="EnsemblPlants" id="KRH59164">
    <property type="protein sequence ID" value="KRH59164"/>
    <property type="gene ID" value="GLYMA_05G168800"/>
</dbReference>
<feature type="binding site" evidence="16">
    <location>
        <position position="300"/>
    </location>
    <ligand>
        <name>ATP</name>
        <dbReference type="ChEBI" id="CHEBI:30616"/>
    </ligand>
</feature>
<evidence type="ECO:0000256" key="13">
    <source>
        <dbReference type="ARBA" id="ARBA00023180"/>
    </source>
</evidence>
<evidence type="ECO:0000256" key="12">
    <source>
        <dbReference type="ARBA" id="ARBA00023170"/>
    </source>
</evidence>
<evidence type="ECO:0000256" key="9">
    <source>
        <dbReference type="ARBA" id="ARBA00022840"/>
    </source>
</evidence>
<feature type="region of interest" description="Disordered" evidence="17">
    <location>
        <begin position="575"/>
        <end position="601"/>
    </location>
</feature>
<dbReference type="InterPro" id="IPR008271">
    <property type="entry name" value="Ser/Thr_kinase_AS"/>
</dbReference>
<evidence type="ECO:0000256" key="1">
    <source>
        <dbReference type="ARBA" id="ARBA00004479"/>
    </source>
</evidence>
<keyword evidence="7 16" id="KW-0547">Nucleotide-binding</keyword>
<keyword evidence="12" id="KW-0675">Receptor</keyword>
<dbReference type="AlphaFoldDB" id="A0A0R0JWS8"/>
<name>A0A0R0JWS8_SOYBN</name>
<comment type="catalytic activity">
    <reaction evidence="15">
        <text>L-seryl-[protein] + ATP = O-phospho-L-seryl-[protein] + ADP + H(+)</text>
        <dbReference type="Rhea" id="RHEA:17989"/>
        <dbReference type="Rhea" id="RHEA-COMP:9863"/>
        <dbReference type="Rhea" id="RHEA-COMP:11604"/>
        <dbReference type="ChEBI" id="CHEBI:15378"/>
        <dbReference type="ChEBI" id="CHEBI:29999"/>
        <dbReference type="ChEBI" id="CHEBI:30616"/>
        <dbReference type="ChEBI" id="CHEBI:83421"/>
        <dbReference type="ChEBI" id="CHEBI:456216"/>
        <dbReference type="EC" id="2.7.11.1"/>
    </reaction>
</comment>
<evidence type="ECO:0000256" key="6">
    <source>
        <dbReference type="ARBA" id="ARBA00022729"/>
    </source>
</evidence>
<keyword evidence="4" id="KW-0808">Transferase</keyword>
<dbReference type="PROSITE" id="PS00107">
    <property type="entry name" value="PROTEIN_KINASE_ATP"/>
    <property type="match status" value="1"/>
</dbReference>
<evidence type="ECO:0000256" key="2">
    <source>
        <dbReference type="ARBA" id="ARBA00012513"/>
    </source>
</evidence>
<keyword evidence="13" id="KW-0325">Glycoprotein</keyword>
<keyword evidence="22" id="KW-1185">Reference proteome</keyword>
<dbReference type="GO" id="GO:0004674">
    <property type="term" value="F:protein serine/threonine kinase activity"/>
    <property type="evidence" value="ECO:0007669"/>
    <property type="project" value="UniProtKB-KW"/>
</dbReference>
<proteinExistence type="predicted"/>
<feature type="transmembrane region" description="Helical" evidence="18">
    <location>
        <begin position="164"/>
        <end position="189"/>
    </location>
</feature>
<dbReference type="InterPro" id="IPR000719">
    <property type="entry name" value="Prot_kinase_dom"/>
</dbReference>
<accession>A0A0R0JWS8</accession>
<feature type="transmembrane region" description="Helical" evidence="18">
    <location>
        <begin position="201"/>
        <end position="223"/>
    </location>
</feature>
<evidence type="ECO:0000256" key="11">
    <source>
        <dbReference type="ARBA" id="ARBA00023136"/>
    </source>
</evidence>
<organism evidence="20">
    <name type="scientific">Glycine max</name>
    <name type="common">Soybean</name>
    <name type="synonym">Glycine hispida</name>
    <dbReference type="NCBI Taxonomy" id="3847"/>
    <lineage>
        <taxon>Eukaryota</taxon>
        <taxon>Viridiplantae</taxon>
        <taxon>Streptophyta</taxon>
        <taxon>Embryophyta</taxon>
        <taxon>Tracheophyta</taxon>
        <taxon>Spermatophyta</taxon>
        <taxon>Magnoliopsida</taxon>
        <taxon>eudicotyledons</taxon>
        <taxon>Gunneridae</taxon>
        <taxon>Pentapetalae</taxon>
        <taxon>rosids</taxon>
        <taxon>fabids</taxon>
        <taxon>Fabales</taxon>
        <taxon>Fabaceae</taxon>
        <taxon>Papilionoideae</taxon>
        <taxon>50 kb inversion clade</taxon>
        <taxon>NPAAA clade</taxon>
        <taxon>indigoferoid/millettioid clade</taxon>
        <taxon>Phaseoleae</taxon>
        <taxon>Glycine</taxon>
        <taxon>Glycine subgen. Soja</taxon>
    </lineage>
</organism>
<evidence type="ECO:0000256" key="8">
    <source>
        <dbReference type="ARBA" id="ARBA00022777"/>
    </source>
</evidence>
<dbReference type="Pfam" id="PF19160">
    <property type="entry name" value="SPARK"/>
    <property type="match status" value="1"/>
</dbReference>
<dbReference type="PROSITE" id="PS00108">
    <property type="entry name" value="PROTEIN_KINASE_ST"/>
    <property type="match status" value="1"/>
</dbReference>
<gene>
    <name evidence="20" type="ORF">GLYMA_05G168800</name>
</gene>
<accession>A0A2K7KPZ3</accession>
<dbReference type="EMBL" id="CM000838">
    <property type="protein sequence ID" value="KRH59164.2"/>
    <property type="molecule type" value="Genomic_DNA"/>
</dbReference>
<evidence type="ECO:0000256" key="14">
    <source>
        <dbReference type="ARBA" id="ARBA00047899"/>
    </source>
</evidence>
<dbReference type="SMART" id="SM00220">
    <property type="entry name" value="S_TKc"/>
    <property type="match status" value="1"/>
</dbReference>
<evidence type="ECO:0000256" key="18">
    <source>
        <dbReference type="SAM" id="Phobius"/>
    </source>
</evidence>
<evidence type="ECO:0000313" key="20">
    <source>
        <dbReference type="EMBL" id="KRH59164.2"/>
    </source>
</evidence>
<evidence type="ECO:0000256" key="15">
    <source>
        <dbReference type="ARBA" id="ARBA00048679"/>
    </source>
</evidence>
<dbReference type="PANTHER" id="PTHR47989">
    <property type="entry name" value="OS01G0750732 PROTEIN"/>
    <property type="match status" value="1"/>
</dbReference>
<dbReference type="SMR" id="A0A0R0JWS8"/>
<evidence type="ECO:0000256" key="16">
    <source>
        <dbReference type="PROSITE-ProRule" id="PRU10141"/>
    </source>
</evidence>